<dbReference type="EMBL" id="QDAG01000006">
    <property type="protein sequence ID" value="KAE8128111.1"/>
    <property type="molecule type" value="Genomic_DNA"/>
</dbReference>
<keyword evidence="1" id="KW-1133">Transmembrane helix</keyword>
<feature type="transmembrane region" description="Helical" evidence="1">
    <location>
        <begin position="7"/>
        <end position="30"/>
    </location>
</feature>
<comment type="caution">
    <text evidence="2">The sequence shown here is derived from an EMBL/GenBank/DDBJ whole genome shotgun (WGS) entry which is preliminary data.</text>
</comment>
<evidence type="ECO:0000313" key="2">
    <source>
        <dbReference type="EMBL" id="KAE8128111.1"/>
    </source>
</evidence>
<proteinExistence type="predicted"/>
<reference evidence="2 3" key="1">
    <citation type="submission" date="2018-04" db="EMBL/GenBank/DDBJ databases">
        <authorList>
            <person name="Eckel V.P."/>
            <person name="Vogel R.F."/>
        </authorList>
    </citation>
    <scope>NUCLEOTIDE SEQUENCE [LARGE SCALE GENOMIC DNA]</scope>
    <source>
        <strain evidence="3">TMW 2.1764</strain>
    </source>
</reference>
<accession>A0A5N6S0Z6</accession>
<protein>
    <recommendedName>
        <fullName evidence="4">Glycosyltransferase</fullName>
    </recommendedName>
</protein>
<sequence>MRQRSRAFFAAHIIDIAVILLAICAEVFVFNMPFWRMMTSTPTHIAQGQVTLGPGLKAQGHDAAKVTDENQAWIEMTSDAPIEYLRVNLPAGHIAGDAESGVAAADDTTDVVTWTMDARQKDAGGLRSNPDSVKQYSPWYEDSQYIRIGGGMNTIRFHYQTHNGATVALSSFTVNPRMPFRLAPVRVCLELLAVLFLIAFRPGSRLYRYRFSLRDRRCAMGLTAVFLLQSAIVIVIWLLFGGNHAVPMLRPAPTGDYYDPGLYNQMADALIHGHVSLDFPVNPDLAAMANPYDTLSRQQIAAHTHSGAPIPVDVAFKNGKYYSYFGVLPALTLFAPYKLLTGMNLELGVAVLVLALLVVASSMLLLVQLTRLITRRIGAPSLGSVLLVASTMMLGYPLFIDMKKIIIHQLPQTMGVTLIMLALSCWMESTMRGLSKRWLAAGSLCIGLVVSCRPQMAFAAIIAIALFWGDIVRLWRDGRASRQAVRTELAVWAAALLPFIAAVIPALLYNKARFGSLLDFGAKYNLTNFDMAHQTFPWTHVFTYVWLYLAQPPNVQTEFPFIDQTVQPMPVWLLPQTFSYGGLFVALAPFACVLFAAIAWRRGLKRAHMNALFMTVLLYAVAVLVANAHIAGYDVRYTLDFGWAVMLMLAMYLLTADACRPCEPTTVVRRSARDPQGFLMRGIPEVDASEVRVPGAGAVQTLPQTLPAMSDISRIMTVFVVIGALCAYAFLFFSLFRTDPPILNAWLWWDVRSWFLFI</sequence>
<evidence type="ECO:0000256" key="1">
    <source>
        <dbReference type="SAM" id="Phobius"/>
    </source>
</evidence>
<feature type="transmembrane region" description="Helical" evidence="1">
    <location>
        <begin position="612"/>
        <end position="631"/>
    </location>
</feature>
<keyword evidence="3" id="KW-1185">Reference proteome</keyword>
<dbReference type="GeneID" id="78127423"/>
<organism evidence="2 3">
    <name type="scientific">Bifidobacterium tibiigranuli</name>
    <dbReference type="NCBI Taxonomy" id="2172043"/>
    <lineage>
        <taxon>Bacteria</taxon>
        <taxon>Bacillati</taxon>
        <taxon>Actinomycetota</taxon>
        <taxon>Actinomycetes</taxon>
        <taxon>Bifidobacteriales</taxon>
        <taxon>Bifidobacteriaceae</taxon>
        <taxon>Bifidobacterium</taxon>
    </lineage>
</organism>
<dbReference type="OrthoDB" id="2062742at2"/>
<feature type="transmembrane region" description="Helical" evidence="1">
    <location>
        <begin position="637"/>
        <end position="654"/>
    </location>
</feature>
<feature type="transmembrane region" description="Helical" evidence="1">
    <location>
        <begin position="347"/>
        <end position="367"/>
    </location>
</feature>
<feature type="transmembrane region" description="Helical" evidence="1">
    <location>
        <begin position="405"/>
        <end position="426"/>
    </location>
</feature>
<evidence type="ECO:0008006" key="4">
    <source>
        <dbReference type="Google" id="ProtNLM"/>
    </source>
</evidence>
<feature type="transmembrane region" description="Helical" evidence="1">
    <location>
        <begin position="379"/>
        <end position="399"/>
    </location>
</feature>
<keyword evidence="1" id="KW-0472">Membrane</keyword>
<keyword evidence="1" id="KW-0812">Transmembrane</keyword>
<dbReference type="AlphaFoldDB" id="A0A5N6S0Z6"/>
<feature type="transmembrane region" description="Helical" evidence="1">
    <location>
        <begin position="715"/>
        <end position="736"/>
    </location>
</feature>
<feature type="transmembrane region" description="Helical" evidence="1">
    <location>
        <begin position="578"/>
        <end position="600"/>
    </location>
</feature>
<feature type="transmembrane region" description="Helical" evidence="1">
    <location>
        <begin position="438"/>
        <end position="469"/>
    </location>
</feature>
<gene>
    <name evidence="2" type="ORF">DDE84_06965</name>
</gene>
<feature type="transmembrane region" description="Helical" evidence="1">
    <location>
        <begin position="221"/>
        <end position="240"/>
    </location>
</feature>
<evidence type="ECO:0000313" key="3">
    <source>
        <dbReference type="Proteomes" id="UP000325415"/>
    </source>
</evidence>
<dbReference type="RefSeq" id="WP_152580968.1">
    <property type="nucleotide sequence ID" value="NZ_JALCCS010000014.1"/>
</dbReference>
<dbReference type="Proteomes" id="UP000325415">
    <property type="component" value="Unassembled WGS sequence"/>
</dbReference>
<name>A0A5N6S0Z6_9BIFI</name>
<feature type="transmembrane region" description="Helical" evidence="1">
    <location>
        <begin position="182"/>
        <end position="200"/>
    </location>
</feature>
<feature type="transmembrane region" description="Helical" evidence="1">
    <location>
        <begin position="489"/>
        <end position="510"/>
    </location>
</feature>